<organism evidence="1 2">
    <name type="scientific">Limnohabitans lacus</name>
    <dbReference type="NCBI Taxonomy" id="3045173"/>
    <lineage>
        <taxon>Bacteria</taxon>
        <taxon>Pseudomonadati</taxon>
        <taxon>Pseudomonadota</taxon>
        <taxon>Betaproteobacteria</taxon>
        <taxon>Burkholderiales</taxon>
        <taxon>Comamonadaceae</taxon>
        <taxon>Limnohabitans</taxon>
    </lineage>
</organism>
<dbReference type="InterPro" id="IPR021880">
    <property type="entry name" value="DUF3489"/>
</dbReference>
<sequence>MKLTDTQRSLLEAAARHPQKLLTDFPANLKGGALIKVLTALGNAGLAARYANAPEGSMQLVITPEGLQAIGLEPQQPPKQREGTKQATLIELLKRPEGVSLAEMVQATGWQAHYADVLVMPTCVGNPACVAERVAMKSA</sequence>
<accession>A0ABT6X940</accession>
<gene>
    <name evidence="1" type="ORF">QLQ16_12450</name>
</gene>
<name>A0ABT6X940_9BURK</name>
<dbReference type="EMBL" id="JASGBH010000009">
    <property type="protein sequence ID" value="MDI9234640.1"/>
    <property type="molecule type" value="Genomic_DNA"/>
</dbReference>
<reference evidence="1" key="1">
    <citation type="submission" date="2023-05" db="EMBL/GenBank/DDBJ databases">
        <title>Limnohabitans sp. strain HM2-2 Genome sequencing and assembly.</title>
        <authorList>
            <person name="Jung Y."/>
        </authorList>
    </citation>
    <scope>NUCLEOTIDE SEQUENCE</scope>
    <source>
        <strain evidence="1">HM2-2</strain>
    </source>
</reference>
<proteinExistence type="predicted"/>
<comment type="caution">
    <text evidence="1">The sequence shown here is derived from an EMBL/GenBank/DDBJ whole genome shotgun (WGS) entry which is preliminary data.</text>
</comment>
<dbReference type="Pfam" id="PF11994">
    <property type="entry name" value="DUF3489"/>
    <property type="match status" value="1"/>
</dbReference>
<keyword evidence="2" id="KW-1185">Reference proteome</keyword>
<dbReference type="Proteomes" id="UP001431902">
    <property type="component" value="Unassembled WGS sequence"/>
</dbReference>
<evidence type="ECO:0000313" key="2">
    <source>
        <dbReference type="Proteomes" id="UP001431902"/>
    </source>
</evidence>
<dbReference type="RefSeq" id="WP_283224985.1">
    <property type="nucleotide sequence ID" value="NZ_JASGBH010000009.1"/>
</dbReference>
<evidence type="ECO:0000313" key="1">
    <source>
        <dbReference type="EMBL" id="MDI9234640.1"/>
    </source>
</evidence>
<protein>
    <submittedName>
        <fullName evidence="1">DUF3489 domain-containing protein</fullName>
    </submittedName>
</protein>